<sequence length="170" mass="18970">MLRPHSLPGGKLAVFFKPMAQWAKIDYLYGEQAWLDKNPLPTGKVLVGCVVQNLYTFYLLALLSGDSMGWPLKSKGIRGASAIAATMTGLIAAVMQLTTASFYISAELGSPVFYEQTYSITIWLVVTVSYLIASYFVAGHFVKYAFGVWRFDSETEQSDTLIMHDRRHIL</sequence>
<reference evidence="3" key="2">
    <citation type="submission" date="2021-05" db="EMBL/GenBank/DDBJ databases">
        <authorList>
            <person name="Moolhuijzen P.M."/>
            <person name="Moffat C.S."/>
        </authorList>
    </citation>
    <scope>NUCLEOTIDE SEQUENCE</scope>
    <source>
        <strain evidence="3">86-124</strain>
    </source>
</reference>
<keyword evidence="1" id="KW-0812">Transmembrane</keyword>
<accession>A0A2W1FA36</accession>
<dbReference type="OrthoDB" id="60858at2759"/>
<evidence type="ECO:0000313" key="4">
    <source>
        <dbReference type="Proteomes" id="UP000249757"/>
    </source>
</evidence>
<dbReference type="AlphaFoldDB" id="A0A2W1FA36"/>
<dbReference type="EMBL" id="NQIK02000005">
    <property type="protein sequence ID" value="KAF7570632.1"/>
    <property type="molecule type" value="Genomic_DNA"/>
</dbReference>
<feature type="transmembrane region" description="Helical" evidence="1">
    <location>
        <begin position="83"/>
        <end position="106"/>
    </location>
</feature>
<dbReference type="Proteomes" id="UP000249757">
    <property type="component" value="Unassembled WGS sequence"/>
</dbReference>
<gene>
    <name evidence="3" type="ORF">Ptr86124_007079</name>
    <name evidence="2" type="ORF">PtrM4_106340</name>
</gene>
<reference evidence="3" key="3">
    <citation type="journal article" date="2022" name="bioRxiv">
        <title>A global pangenome for the wheat fungal pathogen Pyrenophora tritici-repentis and prediction of effector protein structural homology.</title>
        <authorList>
            <person name="Moolhuijzen P."/>
            <person name="See P.T."/>
            <person name="Shi G."/>
            <person name="Powell H.R."/>
            <person name="Cockram J."/>
            <person name="Jorgensen L.N."/>
            <person name="Benslimane H."/>
            <person name="Strelkov S.E."/>
            <person name="Turner J."/>
            <person name="Liu Z."/>
            <person name="Moffat C.S."/>
        </authorList>
    </citation>
    <scope>NUCLEOTIDE SEQUENCE</scope>
    <source>
        <strain evidence="3">86-124</strain>
    </source>
</reference>
<protein>
    <submittedName>
        <fullName evidence="3">Uncharacterized protein</fullName>
    </submittedName>
</protein>
<keyword evidence="1" id="KW-1133">Transmembrane helix</keyword>
<reference evidence="4" key="4">
    <citation type="journal article" date="2022" name="Microb. Genom.">
        <title>A global pangenome for the wheat fungal pathogen Pyrenophora tritici-repentis and prediction of effector protein structural homology.</title>
        <authorList>
            <person name="Moolhuijzen P.M."/>
            <person name="See P.T."/>
            <person name="Shi G."/>
            <person name="Powell H.R."/>
            <person name="Cockram J."/>
            <person name="Jorgensen L.N."/>
            <person name="Benslimane H."/>
            <person name="Strelkov S.E."/>
            <person name="Turner J."/>
            <person name="Liu Z."/>
            <person name="Moffat C.S."/>
        </authorList>
    </citation>
    <scope>NUCLEOTIDE SEQUENCE [LARGE SCALE GENOMIC DNA]</scope>
</reference>
<dbReference type="Proteomes" id="UP000245464">
    <property type="component" value="Chromosome 5"/>
</dbReference>
<comment type="caution">
    <text evidence="3">The sequence shown here is derived from an EMBL/GenBank/DDBJ whole genome shotgun (WGS) entry which is preliminary data.</text>
</comment>
<feature type="transmembrane region" description="Helical" evidence="1">
    <location>
        <begin position="45"/>
        <end position="63"/>
    </location>
</feature>
<evidence type="ECO:0000313" key="2">
    <source>
        <dbReference type="EMBL" id="KAF7570632.1"/>
    </source>
</evidence>
<evidence type="ECO:0000256" key="1">
    <source>
        <dbReference type="SAM" id="Phobius"/>
    </source>
</evidence>
<reference evidence="2" key="1">
    <citation type="journal article" date="2018" name="BMC Genomics">
        <title>Comparative genomics of the wheat fungal pathogen Pyrenophora tritici-repentis reveals chromosomal variations and genome plasticity.</title>
        <authorList>
            <person name="Moolhuijzen P."/>
            <person name="See P.T."/>
            <person name="Hane J.K."/>
            <person name="Shi G."/>
            <person name="Liu Z."/>
            <person name="Oliver R.P."/>
            <person name="Moffat C.S."/>
        </authorList>
    </citation>
    <scope>NUCLEOTIDE SEQUENCE [LARGE SCALE GENOMIC DNA]</scope>
    <source>
        <strain evidence="2">M4</strain>
    </source>
</reference>
<evidence type="ECO:0000313" key="3">
    <source>
        <dbReference type="EMBL" id="KAI1514449.1"/>
    </source>
</evidence>
<name>A0A2W1FA36_9PLEO</name>
<keyword evidence="1" id="KW-0472">Membrane</keyword>
<proteinExistence type="predicted"/>
<organism evidence="3 4">
    <name type="scientific">Pyrenophora tritici-repentis</name>
    <dbReference type="NCBI Taxonomy" id="45151"/>
    <lineage>
        <taxon>Eukaryota</taxon>
        <taxon>Fungi</taxon>
        <taxon>Dikarya</taxon>
        <taxon>Ascomycota</taxon>
        <taxon>Pezizomycotina</taxon>
        <taxon>Dothideomycetes</taxon>
        <taxon>Pleosporomycetidae</taxon>
        <taxon>Pleosporales</taxon>
        <taxon>Pleosporineae</taxon>
        <taxon>Pleosporaceae</taxon>
        <taxon>Pyrenophora</taxon>
    </lineage>
</organism>
<dbReference type="EMBL" id="NRDI02000008">
    <property type="protein sequence ID" value="KAI1514449.1"/>
    <property type="molecule type" value="Genomic_DNA"/>
</dbReference>
<keyword evidence="4" id="KW-1185">Reference proteome</keyword>
<feature type="transmembrane region" description="Helical" evidence="1">
    <location>
        <begin position="118"/>
        <end position="142"/>
    </location>
</feature>